<evidence type="ECO:0000313" key="5">
    <source>
        <dbReference type="EMBL" id="MDP9841731.1"/>
    </source>
</evidence>
<dbReference type="RefSeq" id="WP_307555306.1">
    <property type="nucleotide sequence ID" value="NZ_JAUSQU010000001.1"/>
</dbReference>
<dbReference type="Gene3D" id="3.40.366.10">
    <property type="entry name" value="Malonyl-Coenzyme A Acyl Carrier Protein, domain 2"/>
    <property type="match status" value="1"/>
</dbReference>
<dbReference type="SMART" id="SM00823">
    <property type="entry name" value="PKS_PP"/>
    <property type="match status" value="1"/>
</dbReference>
<keyword evidence="1" id="KW-0596">Phosphopantetheine</keyword>
<dbReference type="SUPFAM" id="SSF47336">
    <property type="entry name" value="ACP-like"/>
    <property type="match status" value="1"/>
</dbReference>
<organism evidence="5 6">
    <name type="scientific">Streptosporangium lutulentum</name>
    <dbReference type="NCBI Taxonomy" id="1461250"/>
    <lineage>
        <taxon>Bacteria</taxon>
        <taxon>Bacillati</taxon>
        <taxon>Actinomycetota</taxon>
        <taxon>Actinomycetes</taxon>
        <taxon>Streptosporangiales</taxon>
        <taxon>Streptosporangiaceae</taxon>
        <taxon>Streptosporangium</taxon>
    </lineage>
</organism>
<dbReference type="InterPro" id="IPR009081">
    <property type="entry name" value="PP-bd_ACP"/>
</dbReference>
<evidence type="ECO:0000259" key="4">
    <source>
        <dbReference type="PROSITE" id="PS50075"/>
    </source>
</evidence>
<dbReference type="Pfam" id="PF00698">
    <property type="entry name" value="Acyl_transf_1"/>
    <property type="match status" value="1"/>
</dbReference>
<evidence type="ECO:0000256" key="2">
    <source>
        <dbReference type="ARBA" id="ARBA00022553"/>
    </source>
</evidence>
<keyword evidence="2" id="KW-0597">Phosphoprotein</keyword>
<sequence length="897" mass="92501">MNRETTPADAEHPTTVLLPLSGTDSRAVAELAERYERALADDGVRLADLAYTAGALSPHTAPHDGPRAAGVVATTGEARQWLADVSRQPPAAGLAPVDAGRLVLVFSGQGNQWLGMGRGLAAEPVAGRVLAECDEILTRLAGWSLTAELAATEETSRLEDPAVLQPVLVALQTAVVRQLESWGVVADACIGHSLGEISAAVACGALTLEDALYLAVVRGDLMREIVGSGRTALLGVSAEEAATRIARHGGDAEIAAWNAPRSTLIAGAAATVGRVVDELAVEEVFARMLPGSVAFHSRYVAPVHDKITELAGGIVARDAGTTMVSTVTGGVVPGSGLDSRYWGGNLREPVRFLQGVRFLADQGHRVFVEIGAHPTLSPSIIESLAGTEALVVPTLRRGVPERDALLTTAARLYEAGAALDFSALSPPDRRAVRLRPAPARRDTGPAVTVSPREAFGDLPGGLSLWRGTVTRTPAHGRFHLYGEPLASFALIAGTALAACPAGPYELDVRLAGGHGADAVAADEPYVASPAGSGAIEIHARTGEGLSPRATGVTRPRTGEDPGPVDVHALAARSGTHLAGSAAYTALAEAGLVADHPLVRDIWRGRGETLFRLTATTGSPVDVMVHCAVLLSAIPPDADAGVGVGVEGGAGLPVALDALTVDRPGAATWLLLRDLDEHDLDTHRLDTHRVDEHDLGEHAQGAGPGGGTAGHSVLVLDASGAVLAGAARLTLRHVPQAVLAERAAELAAARRAREAGAALDLAALAGADLGTRTAAIADFLRTELGRVLRMPADRVDPDRPLNGLGVDSIMGLELQGRLEAALGIEVKVVKLLRGDTVTEVAADLAARLDTGTPAAAAQAAGLDDPREIERLLANLDMLPPEEVDSLLQRLATGAAGTL</sequence>
<name>A0ABT9Q5T0_9ACTN</name>
<dbReference type="InterPro" id="IPR001227">
    <property type="entry name" value="Ac_transferase_dom_sf"/>
</dbReference>
<evidence type="ECO:0000256" key="3">
    <source>
        <dbReference type="ARBA" id="ARBA00022679"/>
    </source>
</evidence>
<dbReference type="GO" id="GO:0016740">
    <property type="term" value="F:transferase activity"/>
    <property type="evidence" value="ECO:0007669"/>
    <property type="project" value="UniProtKB-KW"/>
</dbReference>
<dbReference type="InterPro" id="IPR016036">
    <property type="entry name" value="Malonyl_transacylase_ACP-bd"/>
</dbReference>
<keyword evidence="3 5" id="KW-0808">Transferase</keyword>
<keyword evidence="6" id="KW-1185">Reference proteome</keyword>
<protein>
    <submittedName>
        <fullName evidence="5">Acyl transferase domain-containing protein/acyl carrier protein</fullName>
    </submittedName>
</protein>
<feature type="domain" description="Carrier" evidence="4">
    <location>
        <begin position="773"/>
        <end position="847"/>
    </location>
</feature>
<dbReference type="InterPro" id="IPR050091">
    <property type="entry name" value="PKS_NRPS_Biosynth_Enz"/>
</dbReference>
<dbReference type="PROSITE" id="PS50075">
    <property type="entry name" value="CARRIER"/>
    <property type="match status" value="1"/>
</dbReference>
<evidence type="ECO:0000313" key="6">
    <source>
        <dbReference type="Proteomes" id="UP001225356"/>
    </source>
</evidence>
<dbReference type="InterPro" id="IPR020806">
    <property type="entry name" value="PKS_PP-bd"/>
</dbReference>
<dbReference type="EMBL" id="JAUSQU010000001">
    <property type="protein sequence ID" value="MDP9841731.1"/>
    <property type="molecule type" value="Genomic_DNA"/>
</dbReference>
<dbReference type="InterPro" id="IPR014043">
    <property type="entry name" value="Acyl_transferase_dom"/>
</dbReference>
<dbReference type="SUPFAM" id="SSF52151">
    <property type="entry name" value="FabD/lysophospholipase-like"/>
    <property type="match status" value="1"/>
</dbReference>
<dbReference type="InterPro" id="IPR036736">
    <property type="entry name" value="ACP-like_sf"/>
</dbReference>
<dbReference type="Gene3D" id="1.10.1200.10">
    <property type="entry name" value="ACP-like"/>
    <property type="match status" value="1"/>
</dbReference>
<dbReference type="PANTHER" id="PTHR43775">
    <property type="entry name" value="FATTY ACID SYNTHASE"/>
    <property type="match status" value="1"/>
</dbReference>
<dbReference type="SUPFAM" id="SSF55048">
    <property type="entry name" value="Probable ACP-binding domain of malonyl-CoA ACP transacylase"/>
    <property type="match status" value="1"/>
</dbReference>
<reference evidence="5 6" key="1">
    <citation type="submission" date="2023-07" db="EMBL/GenBank/DDBJ databases">
        <title>Sequencing the genomes of 1000 actinobacteria strains.</title>
        <authorList>
            <person name="Klenk H.-P."/>
        </authorList>
    </citation>
    <scope>NUCLEOTIDE SEQUENCE [LARGE SCALE GENOMIC DNA]</scope>
    <source>
        <strain evidence="5 6">DSM 46740</strain>
    </source>
</reference>
<accession>A0ABT9Q5T0</accession>
<dbReference type="SMART" id="SM00827">
    <property type="entry name" value="PKS_AT"/>
    <property type="match status" value="1"/>
</dbReference>
<gene>
    <name evidence="5" type="ORF">J2853_000942</name>
</gene>
<dbReference type="Pfam" id="PF00550">
    <property type="entry name" value="PP-binding"/>
    <property type="match status" value="1"/>
</dbReference>
<dbReference type="Gene3D" id="3.30.70.3290">
    <property type="match status" value="1"/>
</dbReference>
<proteinExistence type="predicted"/>
<dbReference type="Proteomes" id="UP001225356">
    <property type="component" value="Unassembled WGS sequence"/>
</dbReference>
<dbReference type="SMART" id="SM01294">
    <property type="entry name" value="PKS_PP_betabranch"/>
    <property type="match status" value="1"/>
</dbReference>
<dbReference type="PANTHER" id="PTHR43775:SF37">
    <property type="entry name" value="SI:DKEY-61P9.11"/>
    <property type="match status" value="1"/>
</dbReference>
<comment type="caution">
    <text evidence="5">The sequence shown here is derived from an EMBL/GenBank/DDBJ whole genome shotgun (WGS) entry which is preliminary data.</text>
</comment>
<evidence type="ECO:0000256" key="1">
    <source>
        <dbReference type="ARBA" id="ARBA00022450"/>
    </source>
</evidence>
<dbReference type="InterPro" id="IPR016035">
    <property type="entry name" value="Acyl_Trfase/lysoPLipase"/>
</dbReference>